<organism evidence="1 2">
    <name type="scientific">Holdemania filiformis DSM 12042</name>
    <dbReference type="NCBI Taxonomy" id="545696"/>
    <lineage>
        <taxon>Bacteria</taxon>
        <taxon>Bacillati</taxon>
        <taxon>Bacillota</taxon>
        <taxon>Erysipelotrichia</taxon>
        <taxon>Erysipelotrichales</taxon>
        <taxon>Erysipelotrichaceae</taxon>
        <taxon>Holdemania</taxon>
    </lineage>
</organism>
<dbReference type="AlphaFoldDB" id="B9YC74"/>
<dbReference type="SUPFAM" id="SSF56784">
    <property type="entry name" value="HAD-like"/>
    <property type="match status" value="1"/>
</dbReference>
<dbReference type="InterPro" id="IPR006357">
    <property type="entry name" value="HAD-SF_hydro_IIA"/>
</dbReference>
<dbReference type="EMBL" id="ACCF01000217">
    <property type="protein sequence ID" value="EEF66396.1"/>
    <property type="molecule type" value="Genomic_DNA"/>
</dbReference>
<dbReference type="PANTHER" id="PTHR19288">
    <property type="entry name" value="4-NITROPHENYLPHOSPHATASE-RELATED"/>
    <property type="match status" value="1"/>
</dbReference>
<dbReference type="InterPro" id="IPR023214">
    <property type="entry name" value="HAD_sf"/>
</dbReference>
<dbReference type="Gene3D" id="3.40.50.1000">
    <property type="entry name" value="HAD superfamily/HAD-like"/>
    <property type="match status" value="2"/>
</dbReference>
<evidence type="ECO:0000313" key="2">
    <source>
        <dbReference type="Proteomes" id="UP000005950"/>
    </source>
</evidence>
<dbReference type="GO" id="GO:0016791">
    <property type="term" value="F:phosphatase activity"/>
    <property type="evidence" value="ECO:0007669"/>
    <property type="project" value="TreeGrafter"/>
</dbReference>
<name>B9YC74_9FIRM</name>
<dbReference type="Pfam" id="PF13242">
    <property type="entry name" value="Hydrolase_like"/>
    <property type="match status" value="1"/>
</dbReference>
<dbReference type="Pfam" id="PF13344">
    <property type="entry name" value="Hydrolase_6"/>
    <property type="match status" value="1"/>
</dbReference>
<dbReference type="PANTHER" id="PTHR19288:SF46">
    <property type="entry name" value="HALOACID DEHALOGENASE-LIKE HYDROLASE DOMAIN-CONTAINING PROTEIN 2"/>
    <property type="match status" value="1"/>
</dbReference>
<accession>B9YC74</accession>
<dbReference type="Proteomes" id="UP000005950">
    <property type="component" value="Unassembled WGS sequence"/>
</dbReference>
<gene>
    <name evidence="1" type="ORF">HOLDEFILI_03433</name>
</gene>
<dbReference type="eggNOG" id="COG0647">
    <property type="taxonomic scope" value="Bacteria"/>
</dbReference>
<reference evidence="1 2" key="1">
    <citation type="submission" date="2008-12" db="EMBL/GenBank/DDBJ databases">
        <authorList>
            <person name="Fulton L."/>
            <person name="Clifton S."/>
            <person name="Fulton B."/>
            <person name="Xu J."/>
            <person name="Minx P."/>
            <person name="Pepin K.H."/>
            <person name="Johnson M."/>
            <person name="Bhonagiri V."/>
            <person name="Nash W.E."/>
            <person name="Mardis E.R."/>
            <person name="Wilson R.K."/>
        </authorList>
    </citation>
    <scope>NUCLEOTIDE SEQUENCE [LARGE SCALE GENOMIC DNA]</scope>
    <source>
        <strain evidence="1 2">DSM 12042</strain>
    </source>
</reference>
<proteinExistence type="predicted"/>
<reference evidence="1 2" key="2">
    <citation type="submission" date="2009-02" db="EMBL/GenBank/DDBJ databases">
        <title>Draft genome sequence of Holdemania filiformis DSM 12042.</title>
        <authorList>
            <person name="Sudarsanam P."/>
            <person name="Ley R."/>
            <person name="Guruge J."/>
            <person name="Turnbaugh P.J."/>
            <person name="Mahowald M."/>
            <person name="Liep D."/>
            <person name="Gordon J."/>
        </authorList>
    </citation>
    <scope>NUCLEOTIDE SEQUENCE [LARGE SCALE GENOMIC DNA]</scope>
    <source>
        <strain evidence="1 2">DSM 12042</strain>
    </source>
</reference>
<dbReference type="InterPro" id="IPR036412">
    <property type="entry name" value="HAD-like_sf"/>
</dbReference>
<keyword evidence="1" id="KW-0378">Hydrolase</keyword>
<dbReference type="STRING" id="545696.HOLDEFILI_03433"/>
<evidence type="ECO:0000313" key="1">
    <source>
        <dbReference type="EMBL" id="EEF66396.1"/>
    </source>
</evidence>
<sequence>MKAGLLCVTLSQGKVKEPKTMTKKCYLLDLDGTMYRGTAIIEGAKVFIDYCLKEQLPFLFLTNNSGRTPRQAADHMLKIGYQGIEPKHFYTSAMAASDTMIRRFPDKKRAYMVGAEGLREALLNNGYELVDDQADLVFIGLDKEGTWEKYSLALRQVLAGAILVGTNNDRILLSEAGANCGNGSTVALMEYASSREAVKIGKPHAAIIEGALAYLGLGKDEVVIVGDNMETDILCGVQAGIETILVTTGVHDRQAAAAYSFAPDHIIEDLRELMD</sequence>
<dbReference type="GO" id="GO:0005737">
    <property type="term" value="C:cytoplasm"/>
    <property type="evidence" value="ECO:0007669"/>
    <property type="project" value="TreeGrafter"/>
</dbReference>
<dbReference type="NCBIfam" id="TIGR01460">
    <property type="entry name" value="HAD-SF-IIA"/>
    <property type="match status" value="1"/>
</dbReference>
<protein>
    <submittedName>
        <fullName evidence="1">Putative HAD hydrolase, TIGR01457 family</fullName>
    </submittedName>
</protein>
<comment type="caution">
    <text evidence="1">The sequence shown here is derived from an EMBL/GenBank/DDBJ whole genome shotgun (WGS) entry which is preliminary data.</text>
</comment>
<dbReference type="HOGENOM" id="CLU_043473_1_1_9"/>